<dbReference type="RefSeq" id="WP_272104518.1">
    <property type="nucleotide sequence ID" value="NZ_JAQNDK010000007.1"/>
</dbReference>
<reference evidence="2 3" key="1">
    <citation type="submission" date="2023-01" db="EMBL/GenBank/DDBJ databases">
        <title>Minimal conservation of predation-associated metabolite biosynthetic gene clusters underscores biosynthetic potential of Myxococcota including descriptions for ten novel species: Archangium lansinium sp. nov., Myxococcus landrumus sp. nov., Nannocystis bai.</title>
        <authorList>
            <person name="Ahearne A."/>
            <person name="Stevens C."/>
            <person name="Dowd S."/>
        </authorList>
    </citation>
    <scope>NUCLEOTIDE SEQUENCE [LARGE SCALE GENOMIC DNA]</scope>
    <source>
        <strain evidence="2 3">WIWO2</strain>
    </source>
</reference>
<evidence type="ECO:0000256" key="1">
    <source>
        <dbReference type="SAM" id="MobiDB-lite"/>
    </source>
</evidence>
<feature type="compositionally biased region" description="Gly residues" evidence="1">
    <location>
        <begin position="59"/>
        <end position="99"/>
    </location>
</feature>
<comment type="caution">
    <text evidence="2">The sequence shown here is derived from an EMBL/GenBank/DDBJ whole genome shotgun (WGS) entry which is preliminary data.</text>
</comment>
<evidence type="ECO:0008006" key="4">
    <source>
        <dbReference type="Google" id="ProtNLM"/>
    </source>
</evidence>
<accession>A0ABT5CHL7</accession>
<evidence type="ECO:0000313" key="3">
    <source>
        <dbReference type="Proteomes" id="UP001217485"/>
    </source>
</evidence>
<dbReference type="Proteomes" id="UP001217485">
    <property type="component" value="Unassembled WGS sequence"/>
</dbReference>
<proteinExistence type="predicted"/>
<gene>
    <name evidence="2" type="ORF">POL72_50005</name>
</gene>
<keyword evidence="3" id="KW-1185">Reference proteome</keyword>
<dbReference type="PROSITE" id="PS51257">
    <property type="entry name" value="PROKAR_LIPOPROTEIN"/>
    <property type="match status" value="1"/>
</dbReference>
<name>A0ABT5CHL7_9BACT</name>
<feature type="region of interest" description="Disordered" evidence="1">
    <location>
        <begin position="41"/>
        <end position="99"/>
    </location>
</feature>
<organism evidence="2 3">
    <name type="scientific">Sorangium atrum</name>
    <dbReference type="NCBI Taxonomy" id="2995308"/>
    <lineage>
        <taxon>Bacteria</taxon>
        <taxon>Pseudomonadati</taxon>
        <taxon>Myxococcota</taxon>
        <taxon>Polyangia</taxon>
        <taxon>Polyangiales</taxon>
        <taxon>Polyangiaceae</taxon>
        <taxon>Sorangium</taxon>
    </lineage>
</organism>
<feature type="region of interest" description="Disordered" evidence="1">
    <location>
        <begin position="125"/>
        <end position="145"/>
    </location>
</feature>
<dbReference type="EMBL" id="JAQNDK010000007">
    <property type="protein sequence ID" value="MDC0685937.1"/>
    <property type="molecule type" value="Genomic_DNA"/>
</dbReference>
<protein>
    <recommendedName>
        <fullName evidence="4">PE-PGRS family protein</fullName>
    </recommendedName>
</protein>
<sequence>MPSHEGRPWCHRCLALVALPAATAGLSVGCSFPDAVFTGQTSSGGGGAGATTSSDAAGGDKGATSSGGGEATSRSGGGSGGATSSSGGGGEVTSGSGGSGGGILDCDADGDGYLSTACEGGTDCDDGQAEVHPDQPNTFHDTPIRPGGSFDYDCSGHDEPQISAVHCESGGPCPNASNVYLLDVGCGEPGPFGRCNILCQQDVTYSGLKRACH</sequence>
<evidence type="ECO:0000313" key="2">
    <source>
        <dbReference type="EMBL" id="MDC0685937.1"/>
    </source>
</evidence>